<gene>
    <name evidence="2" type="primary">enhC</name>
    <name evidence="2" type="ordered locus">Avi_3674</name>
</gene>
<dbReference type="STRING" id="311402.Avi_3674"/>
<evidence type="ECO:0000256" key="1">
    <source>
        <dbReference type="SAM" id="MobiDB-lite"/>
    </source>
</evidence>
<dbReference type="SMART" id="SM00671">
    <property type="entry name" value="SEL1"/>
    <property type="match status" value="6"/>
</dbReference>
<feature type="compositionally biased region" description="Low complexity" evidence="1">
    <location>
        <begin position="496"/>
        <end position="509"/>
    </location>
</feature>
<sequence length="540" mass="56979">MNASMTLALPRLALTRLAKFRLLSGRSVCASLVLALACPTVMDIGAYAQVPPAASSPPAAKPDVKAGEGKSGEAADQASPETPSEKAGEQGRGPKPGNEIEVPIAPDDKTAPENTPGSDQTNGFVRPSGLSGPVSGEDAGKVQRPGVKDAGPAGGITLMERMGIPLPDLPPEKPYTGKVDLAYGAFQRGLFATAFDYALPLAEKGDPAAQTLIAELMTRGLAVKRDMKGAAFWYGKAAAGGDPAAMFKYALMLIEGRYVSPDRKLADDYMRRAAEAGNASAQFNWAQLLVSENPGKKGLLLALPFYEQSAEQGIADAQYAVAQIYRNLSDVPAEKRQLAREWLVRAARAGFDTAELDIGIWLINGIAGPQDLEQGFKWLRIAANRGNVAAQNRLAHVYVAALGTRPDPVEAAKWYVLSRRAGLADPALEDFYLGLPDSQQKQAIEAANKYRTGQHRLGRPVSKAQGSTTGKNGARDEVSDIISKAAKPVTPPPIDPTGLPGVSLPPVGGKLQNDVPKNDADKDENPDDGTDVPDQPPAAP</sequence>
<organism evidence="2 3">
    <name type="scientific">Allorhizobium ampelinum (strain ATCC BAA-846 / DSM 112012 / S4)</name>
    <name type="common">Agrobacterium vitis (strain S4)</name>
    <dbReference type="NCBI Taxonomy" id="311402"/>
    <lineage>
        <taxon>Bacteria</taxon>
        <taxon>Pseudomonadati</taxon>
        <taxon>Pseudomonadota</taxon>
        <taxon>Alphaproteobacteria</taxon>
        <taxon>Hyphomicrobiales</taxon>
        <taxon>Rhizobiaceae</taxon>
        <taxon>Rhizobium/Agrobacterium group</taxon>
        <taxon>Allorhizobium</taxon>
        <taxon>Allorhizobium ampelinum</taxon>
    </lineage>
</organism>
<keyword evidence="3" id="KW-1185">Reference proteome</keyword>
<feature type="compositionally biased region" description="Basic and acidic residues" evidence="1">
    <location>
        <begin position="62"/>
        <end position="73"/>
    </location>
</feature>
<dbReference type="SUPFAM" id="SSF81901">
    <property type="entry name" value="HCP-like"/>
    <property type="match status" value="1"/>
</dbReference>
<reference evidence="2 3" key="1">
    <citation type="journal article" date="2009" name="J. Bacteriol.">
        <title>Genome sequences of three Agrobacterium biovars help elucidate the evolution of multichromosome genomes in bacteria.</title>
        <authorList>
            <person name="Slater S.C."/>
            <person name="Goldman B.S."/>
            <person name="Goodner B."/>
            <person name="Setubal J.C."/>
            <person name="Farrand S.K."/>
            <person name="Nester E.W."/>
            <person name="Burr T.J."/>
            <person name="Banta L."/>
            <person name="Dickerman A.W."/>
            <person name="Paulsen I."/>
            <person name="Otten L."/>
            <person name="Suen G."/>
            <person name="Welch R."/>
            <person name="Almeida N.F."/>
            <person name="Arnold F."/>
            <person name="Burton O.T."/>
            <person name="Du Z."/>
            <person name="Ewing A."/>
            <person name="Godsy E."/>
            <person name="Heisel S."/>
            <person name="Houmiel K.L."/>
            <person name="Jhaveri J."/>
            <person name="Lu J."/>
            <person name="Miller N.M."/>
            <person name="Norton S."/>
            <person name="Chen Q."/>
            <person name="Phoolcharoen W."/>
            <person name="Ohlin V."/>
            <person name="Ondrusek D."/>
            <person name="Pride N."/>
            <person name="Stricklin S.L."/>
            <person name="Sun J."/>
            <person name="Wheeler C."/>
            <person name="Wilson L."/>
            <person name="Zhu H."/>
            <person name="Wood D.W."/>
        </authorList>
    </citation>
    <scope>NUCLEOTIDE SEQUENCE [LARGE SCALE GENOMIC DNA]</scope>
    <source>
        <strain evidence="3">S4 / ATCC BAA-846</strain>
    </source>
</reference>
<feature type="region of interest" description="Disordered" evidence="1">
    <location>
        <begin position="52"/>
        <end position="152"/>
    </location>
</feature>
<name>B9JS14_ALLAM</name>
<proteinExistence type="predicted"/>
<dbReference type="InterPro" id="IPR006597">
    <property type="entry name" value="Sel1-like"/>
</dbReference>
<dbReference type="KEGG" id="avi:Avi_3674"/>
<dbReference type="PANTHER" id="PTHR11102">
    <property type="entry name" value="SEL-1-LIKE PROTEIN"/>
    <property type="match status" value="1"/>
</dbReference>
<feature type="compositionally biased region" description="Acidic residues" evidence="1">
    <location>
        <begin position="521"/>
        <end position="531"/>
    </location>
</feature>
<dbReference type="Proteomes" id="UP000001596">
    <property type="component" value="Chromosome 1"/>
</dbReference>
<evidence type="ECO:0000313" key="2">
    <source>
        <dbReference type="EMBL" id="ACM37642.1"/>
    </source>
</evidence>
<dbReference type="Gene3D" id="1.25.40.10">
    <property type="entry name" value="Tetratricopeptide repeat domain"/>
    <property type="match status" value="2"/>
</dbReference>
<feature type="region of interest" description="Disordered" evidence="1">
    <location>
        <begin position="450"/>
        <end position="540"/>
    </location>
</feature>
<dbReference type="PANTHER" id="PTHR11102:SF160">
    <property type="entry name" value="ERAD-ASSOCIATED E3 UBIQUITIN-PROTEIN LIGASE COMPONENT HRD3"/>
    <property type="match status" value="1"/>
</dbReference>
<evidence type="ECO:0000313" key="3">
    <source>
        <dbReference type="Proteomes" id="UP000001596"/>
    </source>
</evidence>
<dbReference type="Pfam" id="PF08238">
    <property type="entry name" value="Sel1"/>
    <property type="match status" value="5"/>
</dbReference>
<accession>B9JS14</accession>
<dbReference type="eggNOG" id="COG0790">
    <property type="taxonomic scope" value="Bacteria"/>
</dbReference>
<dbReference type="EMBL" id="CP000633">
    <property type="protein sequence ID" value="ACM37642.1"/>
    <property type="molecule type" value="Genomic_DNA"/>
</dbReference>
<feature type="compositionally biased region" description="Polar residues" evidence="1">
    <location>
        <begin position="112"/>
        <end position="123"/>
    </location>
</feature>
<dbReference type="HOGENOM" id="CLU_504025_0_0_5"/>
<dbReference type="InterPro" id="IPR011990">
    <property type="entry name" value="TPR-like_helical_dom_sf"/>
</dbReference>
<dbReference type="AlphaFoldDB" id="B9JS14"/>
<dbReference type="InterPro" id="IPR050767">
    <property type="entry name" value="Sel1_AlgK"/>
</dbReference>
<protein>
    <submittedName>
        <fullName evidence="2">Enhanced entry protein</fullName>
    </submittedName>
</protein>